<evidence type="ECO:0000313" key="3">
    <source>
        <dbReference type="EMBL" id="PQA31113.1"/>
    </source>
</evidence>
<evidence type="ECO:0000259" key="2">
    <source>
        <dbReference type="Pfam" id="PF13472"/>
    </source>
</evidence>
<dbReference type="Proteomes" id="UP000243900">
    <property type="component" value="Unassembled WGS sequence"/>
</dbReference>
<dbReference type="AlphaFoldDB" id="A0A2P6AQF9"/>
<name>A0A2P6AQF9_9GAMM</name>
<feature type="domain" description="SGNH hydrolase-type esterase" evidence="2">
    <location>
        <begin position="48"/>
        <end position="184"/>
    </location>
</feature>
<sequence length="197" mass="20909">MRFRFCFWRAGVPVLLAVLVAWLPVSAFAQSGQAAARTGETSVILIHGDSISAAYGLEIRQGWVSLLQARLDRELPGRWRVVNGSVSGETSSGGLSRLPALLARHAPAVVVIELGGNDGLRGQPPALLRRNLVAMAGLAEKAGARVVLLGMKLPPSYGGAYTRAFEKAFSDAAGETGTPLLPFLLEGVGGDERYMQR</sequence>
<dbReference type="RefSeq" id="WP_105193369.1">
    <property type="nucleotide sequence ID" value="NZ_PTQZ01000309.1"/>
</dbReference>
<dbReference type="OrthoDB" id="9786188at2"/>
<dbReference type="EMBL" id="PTQZ01000309">
    <property type="protein sequence ID" value="PQA31113.1"/>
    <property type="molecule type" value="Genomic_DNA"/>
</dbReference>
<dbReference type="InterPro" id="IPR036514">
    <property type="entry name" value="SGNH_hydro_sf"/>
</dbReference>
<proteinExistence type="predicted"/>
<feature type="chain" id="PRO_5015146452" evidence="1">
    <location>
        <begin position="30"/>
        <end position="197"/>
    </location>
</feature>
<keyword evidence="4" id="KW-1185">Reference proteome</keyword>
<evidence type="ECO:0000313" key="4">
    <source>
        <dbReference type="Proteomes" id="UP000243900"/>
    </source>
</evidence>
<dbReference type="Pfam" id="PF13472">
    <property type="entry name" value="Lipase_GDSL_2"/>
    <property type="match status" value="1"/>
</dbReference>
<dbReference type="SUPFAM" id="SSF52266">
    <property type="entry name" value="SGNH hydrolase"/>
    <property type="match status" value="1"/>
</dbReference>
<protein>
    <submittedName>
        <fullName evidence="3">Arylesterase</fullName>
    </submittedName>
</protein>
<feature type="signal peptide" evidence="1">
    <location>
        <begin position="1"/>
        <end position="29"/>
    </location>
</feature>
<organism evidence="3 4">
    <name type="scientific">Amnimonas aquatica</name>
    <dbReference type="NCBI Taxonomy" id="2094561"/>
    <lineage>
        <taxon>Bacteria</taxon>
        <taxon>Pseudomonadati</taxon>
        <taxon>Pseudomonadota</taxon>
        <taxon>Gammaproteobacteria</taxon>
        <taxon>Moraxellales</taxon>
        <taxon>Moraxellaceae</taxon>
        <taxon>Amnimonas</taxon>
    </lineage>
</organism>
<dbReference type="Gene3D" id="3.40.50.1110">
    <property type="entry name" value="SGNH hydrolase"/>
    <property type="match status" value="1"/>
</dbReference>
<feature type="non-terminal residue" evidence="3">
    <location>
        <position position="197"/>
    </location>
</feature>
<accession>A0A2P6AQF9</accession>
<dbReference type="GO" id="GO:0004622">
    <property type="term" value="F:phosphatidylcholine lysophospholipase activity"/>
    <property type="evidence" value="ECO:0007669"/>
    <property type="project" value="TreeGrafter"/>
</dbReference>
<gene>
    <name evidence="3" type="ORF">C5O18_09410</name>
</gene>
<reference evidence="4" key="1">
    <citation type="submission" date="2018-02" db="EMBL/GenBank/DDBJ databases">
        <title>Genome sequencing of Solimonas sp. HR-BB.</title>
        <authorList>
            <person name="Lee Y."/>
            <person name="Jeon C.O."/>
        </authorList>
    </citation>
    <scope>NUCLEOTIDE SEQUENCE [LARGE SCALE GENOMIC DNA]</scope>
    <source>
        <strain evidence="4">HR-E</strain>
    </source>
</reference>
<dbReference type="CDD" id="cd01822">
    <property type="entry name" value="Lysophospholipase_L1_like"/>
    <property type="match status" value="1"/>
</dbReference>
<dbReference type="InterPro" id="IPR051532">
    <property type="entry name" value="Ester_Hydrolysis_Enzymes"/>
</dbReference>
<keyword evidence="1" id="KW-0732">Signal</keyword>
<comment type="caution">
    <text evidence="3">The sequence shown here is derived from an EMBL/GenBank/DDBJ whole genome shotgun (WGS) entry which is preliminary data.</text>
</comment>
<evidence type="ECO:0000256" key="1">
    <source>
        <dbReference type="SAM" id="SignalP"/>
    </source>
</evidence>
<dbReference type="InterPro" id="IPR013830">
    <property type="entry name" value="SGNH_hydro"/>
</dbReference>
<dbReference type="PANTHER" id="PTHR30383:SF24">
    <property type="entry name" value="THIOESTERASE 1_PROTEASE 1_LYSOPHOSPHOLIPASE L1"/>
    <property type="match status" value="1"/>
</dbReference>
<dbReference type="PANTHER" id="PTHR30383">
    <property type="entry name" value="THIOESTERASE 1/PROTEASE 1/LYSOPHOSPHOLIPASE L1"/>
    <property type="match status" value="1"/>
</dbReference>